<feature type="region of interest" description="Disordered" evidence="1">
    <location>
        <begin position="80"/>
        <end position="106"/>
    </location>
</feature>
<protein>
    <submittedName>
        <fullName evidence="2">Uncharacterized protein</fullName>
    </submittedName>
</protein>
<name>A0A1B6FYL3_9HEMI</name>
<feature type="non-terminal residue" evidence="2">
    <location>
        <position position="1"/>
    </location>
</feature>
<reference evidence="2" key="1">
    <citation type="submission" date="2015-11" db="EMBL/GenBank/DDBJ databases">
        <title>De novo transcriptome assembly of four potential Pierce s Disease insect vectors from Arizona vineyards.</title>
        <authorList>
            <person name="Tassone E.E."/>
        </authorList>
    </citation>
    <scope>NUCLEOTIDE SEQUENCE</scope>
</reference>
<organism evidence="2">
    <name type="scientific">Cuerna arida</name>
    <dbReference type="NCBI Taxonomy" id="1464854"/>
    <lineage>
        <taxon>Eukaryota</taxon>
        <taxon>Metazoa</taxon>
        <taxon>Ecdysozoa</taxon>
        <taxon>Arthropoda</taxon>
        <taxon>Hexapoda</taxon>
        <taxon>Insecta</taxon>
        <taxon>Pterygota</taxon>
        <taxon>Neoptera</taxon>
        <taxon>Paraneoptera</taxon>
        <taxon>Hemiptera</taxon>
        <taxon>Auchenorrhyncha</taxon>
        <taxon>Membracoidea</taxon>
        <taxon>Cicadellidae</taxon>
        <taxon>Cicadellinae</taxon>
        <taxon>Proconiini</taxon>
        <taxon>Cuerna</taxon>
    </lineage>
</organism>
<gene>
    <name evidence="2" type="ORF">g.6224</name>
</gene>
<proteinExistence type="predicted"/>
<evidence type="ECO:0000256" key="1">
    <source>
        <dbReference type="SAM" id="MobiDB-lite"/>
    </source>
</evidence>
<feature type="non-terminal residue" evidence="2">
    <location>
        <position position="106"/>
    </location>
</feature>
<accession>A0A1B6FYL3</accession>
<evidence type="ECO:0000313" key="2">
    <source>
        <dbReference type="EMBL" id="JAS55276.1"/>
    </source>
</evidence>
<dbReference type="AlphaFoldDB" id="A0A1B6FYL3"/>
<feature type="compositionally biased region" description="Basic and acidic residues" evidence="1">
    <location>
        <begin position="97"/>
        <end position="106"/>
    </location>
</feature>
<dbReference type="EMBL" id="GECZ01014493">
    <property type="protein sequence ID" value="JAS55276.1"/>
    <property type="molecule type" value="Transcribed_RNA"/>
</dbReference>
<sequence>YSDGEKSAQDLAISLTVAKASTASLGNFQPKVAKEKDKTGIADIVPGHKRKNKPQHLPGPEEKRVHLSCVQEILDRKPKPVVNNVVTEQTSDNNLKSGDKEGAADD</sequence>
<feature type="region of interest" description="Disordered" evidence="1">
    <location>
        <begin position="39"/>
        <end position="64"/>
    </location>
</feature>
<feature type="compositionally biased region" description="Polar residues" evidence="1">
    <location>
        <begin position="84"/>
        <end position="96"/>
    </location>
</feature>